<dbReference type="STRING" id="478820.A0A196SN42"/>
<dbReference type="GO" id="GO:0018064">
    <property type="term" value="F:protein-L-histidine N-tele-methyltransferase activity"/>
    <property type="evidence" value="ECO:0007669"/>
    <property type="project" value="UniProtKB-EC"/>
</dbReference>
<organism evidence="10 11">
    <name type="scientific">Blastocystis sp. subtype 1 (strain ATCC 50177 / NandII)</name>
    <dbReference type="NCBI Taxonomy" id="478820"/>
    <lineage>
        <taxon>Eukaryota</taxon>
        <taxon>Sar</taxon>
        <taxon>Stramenopiles</taxon>
        <taxon>Bigyra</taxon>
        <taxon>Opalozoa</taxon>
        <taxon>Opalinata</taxon>
        <taxon>Blastocystidae</taxon>
        <taxon>Blastocystis</taxon>
    </lineage>
</organism>
<dbReference type="OrthoDB" id="1723750at2759"/>
<keyword evidence="7" id="KW-0949">S-adenosyl-L-methionine</keyword>
<dbReference type="GO" id="GO:0005634">
    <property type="term" value="C:nucleus"/>
    <property type="evidence" value="ECO:0007669"/>
    <property type="project" value="UniProtKB-SubCell"/>
</dbReference>
<evidence type="ECO:0000256" key="1">
    <source>
        <dbReference type="ARBA" id="ARBA00004123"/>
    </source>
</evidence>
<evidence type="ECO:0000256" key="3">
    <source>
        <dbReference type="ARBA" id="ARBA00012533"/>
    </source>
</evidence>
<dbReference type="Gene3D" id="3.40.50.150">
    <property type="entry name" value="Vaccinia Virus protein VP39"/>
    <property type="match status" value="1"/>
</dbReference>
<keyword evidence="5 10" id="KW-0489">Methyltransferase</keyword>
<dbReference type="Proteomes" id="UP000078348">
    <property type="component" value="Unassembled WGS sequence"/>
</dbReference>
<sequence length="223" mass="24308">MNGNSASFKFNFFGNQGTQAQESVSSDSKRLNGEESKKNAFYVSTESAPIFEDFPCFPLNVANLSFIHYAGAIGGATDIVPGQFEGGHRIWQGCIDLLRYLEENPFPVNASTVVVELGCGHGLPGCYMLRKGARVYFQDYNEDSLEKATLPTIVVNCGVDAVNRAKLICAEWSQTAAMIPEPKVDLILASDTIYTPATIRAFISVVNQIATPETMVVIASQRH</sequence>
<dbReference type="PANTHER" id="PTHR14614:SF39">
    <property type="entry name" value="HISTIDINE PROTEIN METHYLTRANSFERASE 1 HOMOLOG"/>
    <property type="match status" value="1"/>
</dbReference>
<dbReference type="InterPro" id="IPR019410">
    <property type="entry name" value="Methyltransf_16"/>
</dbReference>
<keyword evidence="8" id="KW-0539">Nucleus</keyword>
<proteinExistence type="inferred from homology"/>
<dbReference type="Pfam" id="PF10294">
    <property type="entry name" value="Methyltransf_16"/>
    <property type="match status" value="1"/>
</dbReference>
<dbReference type="InterPro" id="IPR029063">
    <property type="entry name" value="SAM-dependent_MTases_sf"/>
</dbReference>
<protein>
    <recommendedName>
        <fullName evidence="3">protein-histidine N-methyltransferase</fullName>
        <ecNumber evidence="3">2.1.1.85</ecNumber>
    </recommendedName>
</protein>
<evidence type="ECO:0000313" key="10">
    <source>
        <dbReference type="EMBL" id="OAO17617.1"/>
    </source>
</evidence>
<evidence type="ECO:0000256" key="2">
    <source>
        <dbReference type="ARBA" id="ARBA00004496"/>
    </source>
</evidence>
<dbReference type="CDD" id="cd02440">
    <property type="entry name" value="AdoMet_MTases"/>
    <property type="match status" value="1"/>
</dbReference>
<dbReference type="EC" id="2.1.1.85" evidence="3"/>
<dbReference type="SUPFAM" id="SSF53335">
    <property type="entry name" value="S-adenosyl-L-methionine-dependent methyltransferases"/>
    <property type="match status" value="1"/>
</dbReference>
<gene>
    <name evidence="10" type="ORF">AV274_0641</name>
</gene>
<keyword evidence="11" id="KW-1185">Reference proteome</keyword>
<dbReference type="AlphaFoldDB" id="A0A196SN42"/>
<evidence type="ECO:0000256" key="4">
    <source>
        <dbReference type="ARBA" id="ARBA00022490"/>
    </source>
</evidence>
<accession>A0A196SN42</accession>
<name>A0A196SN42_BLAHN</name>
<reference evidence="10 11" key="1">
    <citation type="submission" date="2016-05" db="EMBL/GenBank/DDBJ databases">
        <title>Nuclear genome of Blastocystis sp. subtype 1 NandII.</title>
        <authorList>
            <person name="Gentekaki E."/>
            <person name="Curtis B."/>
            <person name="Stairs C."/>
            <person name="Eme L."/>
            <person name="Herman E."/>
            <person name="Klimes V."/>
            <person name="Arias M.C."/>
            <person name="Elias M."/>
            <person name="Hilliou F."/>
            <person name="Klute M."/>
            <person name="Malik S.-B."/>
            <person name="Pightling A."/>
            <person name="Rachubinski R."/>
            <person name="Salas D."/>
            <person name="Schlacht A."/>
            <person name="Suga H."/>
            <person name="Archibald J."/>
            <person name="Ball S.G."/>
            <person name="Clark G."/>
            <person name="Dacks J."/>
            <person name="Van Der Giezen M."/>
            <person name="Tsaousis A."/>
            <person name="Roger A."/>
        </authorList>
    </citation>
    <scope>NUCLEOTIDE SEQUENCE [LARGE SCALE GENOMIC DNA]</scope>
    <source>
        <strain evidence="11">ATCC 50177 / NandII</strain>
    </source>
</reference>
<comment type="similarity">
    <text evidence="9">Belongs to the methyltransferase superfamily. METTL18 family.</text>
</comment>
<comment type="caution">
    <text evidence="10">The sequence shown here is derived from an EMBL/GenBank/DDBJ whole genome shotgun (WGS) entry which is preliminary data.</text>
</comment>
<keyword evidence="6 10" id="KW-0808">Transferase</keyword>
<evidence type="ECO:0000313" key="11">
    <source>
        <dbReference type="Proteomes" id="UP000078348"/>
    </source>
</evidence>
<keyword evidence="4" id="KW-0963">Cytoplasm</keyword>
<evidence type="ECO:0000256" key="7">
    <source>
        <dbReference type="ARBA" id="ARBA00022691"/>
    </source>
</evidence>
<dbReference type="PANTHER" id="PTHR14614">
    <property type="entry name" value="HEPATOCELLULAR CARCINOMA-ASSOCIATED ANTIGEN"/>
    <property type="match status" value="1"/>
</dbReference>
<comment type="subcellular location">
    <subcellularLocation>
        <location evidence="2">Cytoplasm</location>
    </subcellularLocation>
    <subcellularLocation>
        <location evidence="1">Nucleus</location>
    </subcellularLocation>
</comment>
<evidence type="ECO:0000256" key="6">
    <source>
        <dbReference type="ARBA" id="ARBA00022679"/>
    </source>
</evidence>
<evidence type="ECO:0000256" key="5">
    <source>
        <dbReference type="ARBA" id="ARBA00022603"/>
    </source>
</evidence>
<evidence type="ECO:0000256" key="8">
    <source>
        <dbReference type="ARBA" id="ARBA00023242"/>
    </source>
</evidence>
<dbReference type="EMBL" id="LXWW01000023">
    <property type="protein sequence ID" value="OAO17617.1"/>
    <property type="molecule type" value="Genomic_DNA"/>
</dbReference>
<evidence type="ECO:0000256" key="9">
    <source>
        <dbReference type="ARBA" id="ARBA00038126"/>
    </source>
</evidence>
<dbReference type="GO" id="GO:0032259">
    <property type="term" value="P:methylation"/>
    <property type="evidence" value="ECO:0007669"/>
    <property type="project" value="UniProtKB-KW"/>
</dbReference>
<dbReference type="GO" id="GO:0005737">
    <property type="term" value="C:cytoplasm"/>
    <property type="evidence" value="ECO:0007669"/>
    <property type="project" value="UniProtKB-SubCell"/>
</dbReference>